<evidence type="ECO:0000259" key="10">
    <source>
        <dbReference type="PROSITE" id="PS51186"/>
    </source>
</evidence>
<evidence type="ECO:0000313" key="16">
    <source>
        <dbReference type="Proteomes" id="UP000576087"/>
    </source>
</evidence>
<dbReference type="SUPFAM" id="SSF55729">
    <property type="entry name" value="Acyl-CoA N-acyltransferases (Nat)"/>
    <property type="match status" value="1"/>
</dbReference>
<dbReference type="Proteomes" id="UP000576087">
    <property type="component" value="Unassembled WGS sequence"/>
</dbReference>
<dbReference type="EC" id="2.3.1.82" evidence="2 9"/>
<evidence type="ECO:0000313" key="11">
    <source>
        <dbReference type="EMBL" id="MBB4346938.1"/>
    </source>
</evidence>
<keyword evidence="5 9" id="KW-0046">Antibiotic resistance</keyword>
<evidence type="ECO:0000256" key="4">
    <source>
        <dbReference type="ARBA" id="ARBA00022679"/>
    </source>
</evidence>
<dbReference type="EMBL" id="JACIGW010000001">
    <property type="protein sequence ID" value="MBB4346938.1"/>
    <property type="molecule type" value="Genomic_DNA"/>
</dbReference>
<dbReference type="InterPro" id="IPR024170">
    <property type="entry name" value="Aminoglycoside_N6-AcTrfrase"/>
</dbReference>
<evidence type="ECO:0000256" key="1">
    <source>
        <dbReference type="ARBA" id="ARBA00011738"/>
    </source>
</evidence>
<dbReference type="EMBL" id="JACIHM010000001">
    <property type="protein sequence ID" value="MBB4445356.1"/>
    <property type="molecule type" value="Genomic_DNA"/>
</dbReference>
<keyword evidence="4 9" id="KW-0808">Transferase</keyword>
<evidence type="ECO:0000256" key="9">
    <source>
        <dbReference type="PIRNR" id="PIRNR000452"/>
    </source>
</evidence>
<proteinExistence type="predicted"/>
<sequence length="147" mass="16243">MSLSIRGCAAADIAEWARLRHALWPDGPVEEHRAEIAAALSDGVLRGYLAVDEQGQGIGFAEVSIRRYANGSTQSPVPFLEGIWIVPEHRQQKIGRLLIERISADCAAEGFVELCSDAEIDNLASRHAHESWGFAETERVVYFRKAL</sequence>
<dbReference type="Gene3D" id="3.40.630.30">
    <property type="match status" value="1"/>
</dbReference>
<feature type="domain" description="N-acetyltransferase" evidence="10">
    <location>
        <begin position="3"/>
        <end position="147"/>
    </location>
</feature>
<dbReference type="InterPro" id="IPR016181">
    <property type="entry name" value="Acyl_CoA_acyltransferase"/>
</dbReference>
<evidence type="ECO:0000256" key="8">
    <source>
        <dbReference type="ARBA" id="ARBA00048923"/>
    </source>
</evidence>
<dbReference type="RefSeq" id="WP_183821205.1">
    <property type="nucleotide sequence ID" value="NZ_JACIGW010000001.1"/>
</dbReference>
<dbReference type="CDD" id="cd04301">
    <property type="entry name" value="NAT_SF"/>
    <property type="match status" value="1"/>
</dbReference>
<dbReference type="AlphaFoldDB" id="A0A7W6XAA1"/>
<dbReference type="PANTHER" id="PTHR43877">
    <property type="entry name" value="AMINOALKYLPHOSPHONATE N-ACETYLTRANSFERASE-RELATED-RELATED"/>
    <property type="match status" value="1"/>
</dbReference>
<dbReference type="EMBL" id="JACIGY010000001">
    <property type="protein sequence ID" value="MBB4410668.1"/>
    <property type="molecule type" value="Genomic_DNA"/>
</dbReference>
<evidence type="ECO:0000313" key="12">
    <source>
        <dbReference type="EMBL" id="MBB4410668.1"/>
    </source>
</evidence>
<dbReference type="InterPro" id="IPR000182">
    <property type="entry name" value="GNAT_dom"/>
</dbReference>
<evidence type="ECO:0000256" key="2">
    <source>
        <dbReference type="ARBA" id="ARBA00012888"/>
    </source>
</evidence>
<dbReference type="GO" id="GO:0047663">
    <property type="term" value="F:aminoglycoside 6'-N-acetyltransferase activity"/>
    <property type="evidence" value="ECO:0007669"/>
    <property type="project" value="UniProtKB-EC"/>
</dbReference>
<dbReference type="InterPro" id="IPR050832">
    <property type="entry name" value="Bact_Acetyltransf"/>
</dbReference>
<accession>A0A7W6XAA1</accession>
<dbReference type="PIRSF" id="PIRSF000452">
    <property type="entry name" value="6-N-acetyltransf"/>
    <property type="match status" value="1"/>
</dbReference>
<keyword evidence="6 9" id="KW-0012">Acyltransferase</keyword>
<keyword evidence="15" id="KW-1185">Reference proteome</keyword>
<comment type="subunit">
    <text evidence="1 9">Homodimer.</text>
</comment>
<comment type="function">
    <text evidence="9">Catalyzes the transfer of an acetyl group from acetyl-CoA to the 6'-amino group of aminoglycoside molecules conferring resistance to antibiotics containing the purpurosamine ring.</text>
</comment>
<name>A0A7W6XAA1_9HYPH</name>
<evidence type="ECO:0000313" key="14">
    <source>
        <dbReference type="Proteomes" id="UP000520770"/>
    </source>
</evidence>
<dbReference type="GO" id="GO:0046677">
    <property type="term" value="P:response to antibiotic"/>
    <property type="evidence" value="ECO:0007669"/>
    <property type="project" value="UniProtKB-KW"/>
</dbReference>
<dbReference type="Proteomes" id="UP000524535">
    <property type="component" value="Unassembled WGS sequence"/>
</dbReference>
<evidence type="ECO:0000256" key="3">
    <source>
        <dbReference type="ARBA" id="ARBA00017677"/>
    </source>
</evidence>
<evidence type="ECO:0000256" key="6">
    <source>
        <dbReference type="ARBA" id="ARBA00023315"/>
    </source>
</evidence>
<comment type="catalytic activity">
    <reaction evidence="8 9">
        <text>kanamycin B + acetyl-CoA = N(6')-acetylkanamycin B + CoA + H(+)</text>
        <dbReference type="Rhea" id="RHEA:16449"/>
        <dbReference type="ChEBI" id="CHEBI:15378"/>
        <dbReference type="ChEBI" id="CHEBI:57287"/>
        <dbReference type="ChEBI" id="CHEBI:57288"/>
        <dbReference type="ChEBI" id="CHEBI:58390"/>
        <dbReference type="ChEBI" id="CHEBI:58549"/>
        <dbReference type="EC" id="2.3.1.82"/>
    </reaction>
</comment>
<dbReference type="Pfam" id="PF00583">
    <property type="entry name" value="Acetyltransf_1"/>
    <property type="match status" value="1"/>
</dbReference>
<organism evidence="12 15">
    <name type="scientific">Aliirhizobium cellulosilyticum</name>
    <dbReference type="NCBI Taxonomy" id="393664"/>
    <lineage>
        <taxon>Bacteria</taxon>
        <taxon>Pseudomonadati</taxon>
        <taxon>Pseudomonadota</taxon>
        <taxon>Alphaproteobacteria</taxon>
        <taxon>Hyphomicrobiales</taxon>
        <taxon>Rhizobiaceae</taxon>
        <taxon>Aliirhizobium</taxon>
    </lineage>
</organism>
<evidence type="ECO:0000313" key="15">
    <source>
        <dbReference type="Proteomes" id="UP000524535"/>
    </source>
</evidence>
<reference evidence="14 15" key="1">
    <citation type="submission" date="2020-08" db="EMBL/GenBank/DDBJ databases">
        <title>Genomic Encyclopedia of Type Strains, Phase IV (KMG-V): Genome sequencing to study the core and pangenomes of soil and plant-associated prokaryotes.</title>
        <authorList>
            <person name="Whitman W."/>
        </authorList>
    </citation>
    <scope>NUCLEOTIDE SEQUENCE [LARGE SCALE GENOMIC DNA]</scope>
    <source>
        <strain evidence="12 15">SEMIA 444</strain>
        <strain evidence="11 14">SEMIA 448</strain>
        <strain evidence="13 16">SEMIA 452</strain>
    </source>
</reference>
<dbReference type="PROSITE" id="PS51186">
    <property type="entry name" value="GNAT"/>
    <property type="match status" value="1"/>
</dbReference>
<gene>
    <name evidence="12" type="ORF">GGE31_001139</name>
    <name evidence="11" type="ORF">GGE33_000646</name>
    <name evidence="13" type="ORF">GGE35_001138</name>
</gene>
<protein>
    <recommendedName>
        <fullName evidence="3 9">Aminoglycoside N(6')-acetyltransferase type 1</fullName>
        <ecNumber evidence="2 9">2.3.1.82</ecNumber>
    </recommendedName>
    <alternativeName>
        <fullName evidence="7 9">Aminoglycoside resistance protein</fullName>
    </alternativeName>
</protein>
<evidence type="ECO:0000313" key="13">
    <source>
        <dbReference type="EMBL" id="MBB4445356.1"/>
    </source>
</evidence>
<evidence type="ECO:0000256" key="7">
    <source>
        <dbReference type="ARBA" id="ARBA00029660"/>
    </source>
</evidence>
<dbReference type="Proteomes" id="UP000520770">
    <property type="component" value="Unassembled WGS sequence"/>
</dbReference>
<evidence type="ECO:0000256" key="5">
    <source>
        <dbReference type="ARBA" id="ARBA00023251"/>
    </source>
</evidence>
<comment type="caution">
    <text evidence="12">The sequence shown here is derived from an EMBL/GenBank/DDBJ whole genome shotgun (WGS) entry which is preliminary data.</text>
</comment>